<name>A0A2N9ISE4_FAGSY</name>
<protein>
    <submittedName>
        <fullName evidence="1">Uncharacterized protein</fullName>
    </submittedName>
</protein>
<sequence>MVLRGAPPPCSTQLDKTAALGSKAIGLFSTFRIVFPNFPAWILVSSDKLLMNRKNLVVEEVALFEKHFGLFSSFFPLSVYLAPNVGFGKTWYLRKSCDVYFPMAQILYHSDFWLRHYGFWNKSCRRDFLVGSLFSDADSGQLGDAFDELKEPVSRLVNYQTEDLHILFQMTVKWSIKSQWSSTMDLVKLRSNLVKLIKILLSLKRGLGLTDFNMFGYFQPVLALIGPSRFACRIPKKIFRVKMGL</sequence>
<evidence type="ECO:0000313" key="1">
    <source>
        <dbReference type="EMBL" id="SPD27049.1"/>
    </source>
</evidence>
<reference evidence="1" key="1">
    <citation type="submission" date="2018-02" db="EMBL/GenBank/DDBJ databases">
        <authorList>
            <person name="Cohen D.B."/>
            <person name="Kent A.D."/>
        </authorList>
    </citation>
    <scope>NUCLEOTIDE SEQUENCE</scope>
</reference>
<accession>A0A2N9ISE4</accession>
<organism evidence="1">
    <name type="scientific">Fagus sylvatica</name>
    <name type="common">Beechnut</name>
    <dbReference type="NCBI Taxonomy" id="28930"/>
    <lineage>
        <taxon>Eukaryota</taxon>
        <taxon>Viridiplantae</taxon>
        <taxon>Streptophyta</taxon>
        <taxon>Embryophyta</taxon>
        <taxon>Tracheophyta</taxon>
        <taxon>Spermatophyta</taxon>
        <taxon>Magnoliopsida</taxon>
        <taxon>eudicotyledons</taxon>
        <taxon>Gunneridae</taxon>
        <taxon>Pentapetalae</taxon>
        <taxon>rosids</taxon>
        <taxon>fabids</taxon>
        <taxon>Fagales</taxon>
        <taxon>Fagaceae</taxon>
        <taxon>Fagus</taxon>
    </lineage>
</organism>
<dbReference type="EMBL" id="OIVN01006177">
    <property type="protein sequence ID" value="SPD27049.1"/>
    <property type="molecule type" value="Genomic_DNA"/>
</dbReference>
<dbReference type="AlphaFoldDB" id="A0A2N9ISE4"/>
<gene>
    <name evidence="1" type="ORF">FSB_LOCUS54931</name>
</gene>
<proteinExistence type="predicted"/>